<reference evidence="2 3" key="1">
    <citation type="submission" date="2019-08" db="EMBL/GenBank/DDBJ databases">
        <title>Pedobacter sp. nov., isolated from Han river, South Korea.</title>
        <authorList>
            <person name="Lee D.-H."/>
            <person name="Kim Y.-S."/>
            <person name="Hwang E.-M."/>
            <person name="Le Tran T.C."/>
            <person name="Cha C.-J."/>
        </authorList>
    </citation>
    <scope>NUCLEOTIDE SEQUENCE [LARGE SCALE GENOMIC DNA]</scope>
    <source>
        <strain evidence="2 3">CJ43</strain>
    </source>
</reference>
<dbReference type="Gene3D" id="3.10.310.50">
    <property type="match status" value="1"/>
</dbReference>
<evidence type="ECO:0000313" key="2">
    <source>
        <dbReference type="EMBL" id="QEK50228.1"/>
    </source>
</evidence>
<evidence type="ECO:0000313" key="3">
    <source>
        <dbReference type="Proteomes" id="UP000323653"/>
    </source>
</evidence>
<evidence type="ECO:0000259" key="1">
    <source>
        <dbReference type="Pfam" id="PF04536"/>
    </source>
</evidence>
<dbReference type="AlphaFoldDB" id="A0A5C0VBU2"/>
<dbReference type="PANTHER" id="PTHR30373">
    <property type="entry name" value="UPF0603 PROTEIN YGCG"/>
    <property type="match status" value="1"/>
</dbReference>
<accession>A0A5C0VBU2</accession>
<feature type="domain" description="TPM" evidence="1">
    <location>
        <begin position="4"/>
        <end position="115"/>
    </location>
</feature>
<name>A0A5C0VBU2_9SPHI</name>
<dbReference type="Pfam" id="PF04536">
    <property type="entry name" value="TPM_phosphatase"/>
    <property type="match status" value="1"/>
</dbReference>
<proteinExistence type="predicted"/>
<dbReference type="Proteomes" id="UP000323653">
    <property type="component" value="Chromosome"/>
</dbReference>
<dbReference type="PANTHER" id="PTHR30373:SF8">
    <property type="entry name" value="BLL7265 PROTEIN"/>
    <property type="match status" value="1"/>
</dbReference>
<dbReference type="RefSeq" id="WP_039455135.1">
    <property type="nucleotide sequence ID" value="NZ_CP043329.1"/>
</dbReference>
<gene>
    <name evidence="2" type="ORF">FYC62_00020</name>
</gene>
<keyword evidence="3" id="KW-1185">Reference proteome</keyword>
<dbReference type="EMBL" id="CP043329">
    <property type="protein sequence ID" value="QEK50228.1"/>
    <property type="molecule type" value="Genomic_DNA"/>
</dbReference>
<dbReference type="KEGG" id="pej:FYC62_00020"/>
<dbReference type="InterPro" id="IPR007621">
    <property type="entry name" value="TPM_dom"/>
</dbReference>
<sequence>MPQLSDKDQEKIKHSIEWAEKATSGEIRVCLEKNCAIDAYERAIACFFDLEMDKTRLKNGVLIYLAIEDHKFAIIGDSGINSLVPNNFWDSTKELMLEQFKNGDIAEGLSVGIIEAGKQLKKFFPYADNDTNELSDDIVFLK</sequence>
<protein>
    <submittedName>
        <fullName evidence="2">TPM domain-containing protein</fullName>
    </submittedName>
</protein>
<organism evidence="2 3">
    <name type="scientific">Pedobacter aquae</name>
    <dbReference type="NCBI Taxonomy" id="2605747"/>
    <lineage>
        <taxon>Bacteria</taxon>
        <taxon>Pseudomonadati</taxon>
        <taxon>Bacteroidota</taxon>
        <taxon>Sphingobacteriia</taxon>
        <taxon>Sphingobacteriales</taxon>
        <taxon>Sphingobacteriaceae</taxon>
        <taxon>Pedobacter</taxon>
    </lineage>
</organism>